<dbReference type="InterPro" id="IPR022998">
    <property type="entry name" value="ThiamineP_synth_TenI"/>
</dbReference>
<name>C6XZH5_PEDHD</name>
<gene>
    <name evidence="1" type="ordered locus">Phep_2467</name>
</gene>
<evidence type="ECO:0000313" key="2">
    <source>
        <dbReference type="Proteomes" id="UP000000852"/>
    </source>
</evidence>
<dbReference type="KEGG" id="phe:Phep_2467"/>
<organism evidence="1 2">
    <name type="scientific">Pedobacter heparinus (strain ATCC 13125 / DSM 2366 / CIP 104194 / JCM 7457 / NBRC 12017 / NCIMB 9290 / NRRL B-14731 / HIM 762-3)</name>
    <dbReference type="NCBI Taxonomy" id="485917"/>
    <lineage>
        <taxon>Bacteria</taxon>
        <taxon>Pseudomonadati</taxon>
        <taxon>Bacteroidota</taxon>
        <taxon>Sphingobacteriia</taxon>
        <taxon>Sphingobacteriales</taxon>
        <taxon>Sphingobacteriaceae</taxon>
        <taxon>Pedobacter</taxon>
    </lineage>
</organism>
<dbReference type="HOGENOM" id="CLU_018272_4_0_10"/>
<dbReference type="SUPFAM" id="SSF51391">
    <property type="entry name" value="Thiamin phosphate synthase"/>
    <property type="match status" value="1"/>
</dbReference>
<reference evidence="1 2" key="1">
    <citation type="journal article" date="2009" name="Stand. Genomic Sci.">
        <title>Complete genome sequence of Pedobacter heparinus type strain (HIM 762-3).</title>
        <authorList>
            <person name="Han C."/>
            <person name="Spring S."/>
            <person name="Lapidus A."/>
            <person name="Del Rio T.G."/>
            <person name="Tice H."/>
            <person name="Copeland A."/>
            <person name="Cheng J.F."/>
            <person name="Lucas S."/>
            <person name="Chen F."/>
            <person name="Nolan M."/>
            <person name="Bruce D."/>
            <person name="Goodwin L."/>
            <person name="Pitluck S."/>
            <person name="Ivanova N."/>
            <person name="Mavromatis K."/>
            <person name="Mikhailova N."/>
            <person name="Pati A."/>
            <person name="Chen A."/>
            <person name="Palaniappan K."/>
            <person name="Land M."/>
            <person name="Hauser L."/>
            <person name="Chang Y.J."/>
            <person name="Jeffries C.C."/>
            <person name="Saunders E."/>
            <person name="Chertkov O."/>
            <person name="Brettin T."/>
            <person name="Goker M."/>
            <person name="Rohde M."/>
            <person name="Bristow J."/>
            <person name="Eisen J.A."/>
            <person name="Markowitz V."/>
            <person name="Hugenholtz P."/>
            <person name="Kyrpides N.C."/>
            <person name="Klenk H.P."/>
            <person name="Detter J.C."/>
        </authorList>
    </citation>
    <scope>NUCLEOTIDE SEQUENCE [LARGE SCALE GENOMIC DNA]</scope>
    <source>
        <strain evidence="2">ATCC 13125 / DSM 2366 / CIP 104194 / JCM 7457 / NBRC 12017 / NCIMB 9290 / NRRL B-14731 / HIM 762-3</strain>
    </source>
</reference>
<dbReference type="EMBL" id="CP001681">
    <property type="protein sequence ID" value="ACU04671.1"/>
    <property type="molecule type" value="Genomic_DNA"/>
</dbReference>
<dbReference type="Gene3D" id="3.20.20.70">
    <property type="entry name" value="Aldolase class I"/>
    <property type="match status" value="1"/>
</dbReference>
<dbReference type="RefSeq" id="WP_015808283.1">
    <property type="nucleotide sequence ID" value="NC_013061.1"/>
</dbReference>
<protein>
    <submittedName>
        <fullName evidence="1">Thiamine monophosphate synthase</fullName>
    </submittedName>
</protein>
<dbReference type="OrthoDB" id="194683at2"/>
<dbReference type="CDD" id="cd00564">
    <property type="entry name" value="TMP_TenI"/>
    <property type="match status" value="1"/>
</dbReference>
<sequence length="203" mass="22581">MEVIVISDPLYFKAEARLINQLFEAGMPIFHLRKVGRNRADYAALLGGIDEDYHDRLALHQFHELQADFPLVKRLHYPEQLRKELDAKGLPSPSGNDVLSTSIHHPDALLELTRFEYTFYGPVFNSLSKPGYTGIAEADAGFTLPVKRTGPKIIALGGIDAGKVNAVRAMGFDGLALLGAVWMDKEQALNRFKLIKDKCDSDD</sequence>
<keyword evidence="2" id="KW-1185">Reference proteome</keyword>
<dbReference type="GO" id="GO:0009228">
    <property type="term" value="P:thiamine biosynthetic process"/>
    <property type="evidence" value="ECO:0007669"/>
    <property type="project" value="UniProtKB-KW"/>
</dbReference>
<accession>C6XZH5</accession>
<dbReference type="eggNOG" id="COG0352">
    <property type="taxonomic scope" value="Bacteria"/>
</dbReference>
<evidence type="ECO:0000313" key="1">
    <source>
        <dbReference type="EMBL" id="ACU04671.1"/>
    </source>
</evidence>
<dbReference type="InterPro" id="IPR036206">
    <property type="entry name" value="ThiamineP_synth_sf"/>
</dbReference>
<dbReference type="InterPro" id="IPR013785">
    <property type="entry name" value="Aldolase_TIM"/>
</dbReference>
<proteinExistence type="predicted"/>
<dbReference type="AlphaFoldDB" id="C6XZH5"/>
<dbReference type="Proteomes" id="UP000000852">
    <property type="component" value="Chromosome"/>
</dbReference>
<dbReference type="STRING" id="485917.Phep_2467"/>